<dbReference type="AlphaFoldDB" id="A0A3N1D870"/>
<evidence type="ECO:0000259" key="1">
    <source>
        <dbReference type="PROSITE" id="PS50943"/>
    </source>
</evidence>
<dbReference type="CDD" id="cd00093">
    <property type="entry name" value="HTH_XRE"/>
    <property type="match status" value="1"/>
</dbReference>
<evidence type="ECO:0000313" key="3">
    <source>
        <dbReference type="Proteomes" id="UP000272400"/>
    </source>
</evidence>
<dbReference type="Gene3D" id="1.10.260.40">
    <property type="entry name" value="lambda repressor-like DNA-binding domains"/>
    <property type="match status" value="1"/>
</dbReference>
<dbReference type="InterPro" id="IPR001387">
    <property type="entry name" value="Cro/C1-type_HTH"/>
</dbReference>
<dbReference type="InterPro" id="IPR010982">
    <property type="entry name" value="Lambda_DNA-bd_dom_sf"/>
</dbReference>
<evidence type="ECO:0000313" key="2">
    <source>
        <dbReference type="EMBL" id="ROO89724.1"/>
    </source>
</evidence>
<protein>
    <recommendedName>
        <fullName evidence="1">HTH cro/C1-type domain-containing protein</fullName>
    </recommendedName>
</protein>
<dbReference type="Proteomes" id="UP000272400">
    <property type="component" value="Unassembled WGS sequence"/>
</dbReference>
<dbReference type="RefSeq" id="WP_170201721.1">
    <property type="nucleotide sequence ID" value="NZ_RJKE01000001.1"/>
</dbReference>
<dbReference type="SUPFAM" id="SSF47413">
    <property type="entry name" value="lambda repressor-like DNA-binding domains"/>
    <property type="match status" value="1"/>
</dbReference>
<name>A0A3N1D870_9ACTN</name>
<comment type="caution">
    <text evidence="2">The sequence shown here is derived from an EMBL/GenBank/DDBJ whole genome shotgun (WGS) entry which is preliminary data.</text>
</comment>
<dbReference type="PROSITE" id="PS50943">
    <property type="entry name" value="HTH_CROC1"/>
    <property type="match status" value="1"/>
</dbReference>
<reference evidence="2 3" key="1">
    <citation type="submission" date="2018-11" db="EMBL/GenBank/DDBJ databases">
        <title>Sequencing the genomes of 1000 actinobacteria strains.</title>
        <authorList>
            <person name="Klenk H.-P."/>
        </authorList>
    </citation>
    <scope>NUCLEOTIDE SEQUENCE [LARGE SCALE GENOMIC DNA]</scope>
    <source>
        <strain evidence="2 3">DSM 44254</strain>
    </source>
</reference>
<keyword evidence="3" id="KW-1185">Reference proteome</keyword>
<dbReference type="EMBL" id="RJKE01000001">
    <property type="protein sequence ID" value="ROO89724.1"/>
    <property type="molecule type" value="Genomic_DNA"/>
</dbReference>
<dbReference type="GO" id="GO:0003677">
    <property type="term" value="F:DNA binding"/>
    <property type="evidence" value="ECO:0007669"/>
    <property type="project" value="InterPro"/>
</dbReference>
<sequence>MTQRADIDPERSIRERIAHDLRYFRERNDLSQTDLGDRIGAVKQYVSGIERADPRFNLQEGHAKAADELWGLPGHFLRLVRAVRERSEEDWYAEHLPLEAKAEELFLAQLGMLPGLLQTEDYARAVMLKATGPASLDQGLAERIERQRILARPDPPLVFVLLDEAALRRVVGGREVMIGQLGRLVELSRLPNFSIRVVPFSVGWHPGVTSSFKIMQVKGRRHAYSESTGGGRLTSRPDEVRHFELRFRQTGEEALNRDDSRLLLSSVAEGF</sequence>
<accession>A0A3N1D870</accession>
<dbReference type="InterPro" id="IPR043917">
    <property type="entry name" value="DUF5753"/>
</dbReference>
<dbReference type="Pfam" id="PF19054">
    <property type="entry name" value="DUF5753"/>
    <property type="match status" value="1"/>
</dbReference>
<organism evidence="2 3">
    <name type="scientific">Actinocorallia herbida</name>
    <dbReference type="NCBI Taxonomy" id="58109"/>
    <lineage>
        <taxon>Bacteria</taxon>
        <taxon>Bacillati</taxon>
        <taxon>Actinomycetota</taxon>
        <taxon>Actinomycetes</taxon>
        <taxon>Streptosporangiales</taxon>
        <taxon>Thermomonosporaceae</taxon>
        <taxon>Actinocorallia</taxon>
    </lineage>
</organism>
<proteinExistence type="predicted"/>
<feature type="domain" description="HTH cro/C1-type" evidence="1">
    <location>
        <begin position="21"/>
        <end position="51"/>
    </location>
</feature>
<gene>
    <name evidence="2" type="ORF">EDD29_7430</name>
</gene>